<feature type="compositionally biased region" description="Basic and acidic residues" evidence="5">
    <location>
        <begin position="88"/>
        <end position="100"/>
    </location>
</feature>
<dbReference type="Pfam" id="PF08033">
    <property type="entry name" value="Sec23_BS"/>
    <property type="match status" value="1"/>
</dbReference>
<dbReference type="InterPro" id="IPR036180">
    <property type="entry name" value="Gelsolin-like_dom_sf"/>
</dbReference>
<dbReference type="Gene3D" id="3.40.20.10">
    <property type="entry name" value="Severin"/>
    <property type="match status" value="2"/>
</dbReference>
<dbReference type="SUPFAM" id="SSF82754">
    <property type="entry name" value="C-terminal, gelsolin-like domain of Sec23/24"/>
    <property type="match status" value="1"/>
</dbReference>
<dbReference type="STRING" id="2903.R1F9V3"/>
<dbReference type="Gene3D" id="3.40.50.410">
    <property type="entry name" value="von Willebrand factor, type A domain"/>
    <property type="match status" value="2"/>
</dbReference>
<feature type="compositionally biased region" description="Low complexity" evidence="5">
    <location>
        <begin position="1"/>
        <end position="14"/>
    </location>
</feature>
<reference evidence="10" key="2">
    <citation type="submission" date="2024-10" db="UniProtKB">
        <authorList>
            <consortium name="EnsemblProtists"/>
        </authorList>
    </citation>
    <scope>IDENTIFICATION</scope>
</reference>
<evidence type="ECO:0000256" key="4">
    <source>
        <dbReference type="ARBA" id="ARBA00023136"/>
    </source>
</evidence>
<dbReference type="SUPFAM" id="SSF53300">
    <property type="entry name" value="vWA-like"/>
    <property type="match status" value="2"/>
</dbReference>
<dbReference type="GO" id="GO:0000149">
    <property type="term" value="F:SNARE binding"/>
    <property type="evidence" value="ECO:0007669"/>
    <property type="project" value="TreeGrafter"/>
</dbReference>
<dbReference type="InterPro" id="IPR036175">
    <property type="entry name" value="Sec23/24_helical_dom_sf"/>
</dbReference>
<name>A0A0D3K2M9_EMIH1</name>
<dbReference type="InterPro" id="IPR050550">
    <property type="entry name" value="SEC23_SEC24_subfamily"/>
</dbReference>
<feature type="region of interest" description="Disordered" evidence="5">
    <location>
        <begin position="1"/>
        <end position="105"/>
    </location>
</feature>
<dbReference type="PANTHER" id="PTHR13803">
    <property type="entry name" value="SEC24-RELATED PROTEIN"/>
    <property type="match status" value="1"/>
</dbReference>
<keyword evidence="2" id="KW-0256">Endoplasmic reticulum</keyword>
<dbReference type="GO" id="GO:0070971">
    <property type="term" value="C:endoplasmic reticulum exit site"/>
    <property type="evidence" value="ECO:0007669"/>
    <property type="project" value="TreeGrafter"/>
</dbReference>
<dbReference type="eggNOG" id="KOG1985">
    <property type="taxonomic scope" value="Eukaryota"/>
</dbReference>
<evidence type="ECO:0000256" key="2">
    <source>
        <dbReference type="ARBA" id="ARBA00022824"/>
    </source>
</evidence>
<dbReference type="GO" id="GO:0008270">
    <property type="term" value="F:zinc ion binding"/>
    <property type="evidence" value="ECO:0007669"/>
    <property type="project" value="TreeGrafter"/>
</dbReference>
<dbReference type="GO" id="GO:0005789">
    <property type="term" value="C:endoplasmic reticulum membrane"/>
    <property type="evidence" value="ECO:0007669"/>
    <property type="project" value="UniProtKB-SubCell"/>
</dbReference>
<feature type="domain" description="Sec23/Sec24 helical" evidence="8">
    <location>
        <begin position="763"/>
        <end position="863"/>
    </location>
</feature>
<evidence type="ECO:0000256" key="5">
    <source>
        <dbReference type="SAM" id="MobiDB-lite"/>
    </source>
</evidence>
<dbReference type="GeneID" id="17275288"/>
<keyword evidence="3" id="KW-0931">ER-Golgi transport</keyword>
<feature type="compositionally biased region" description="Low complexity" evidence="5">
    <location>
        <begin position="26"/>
        <end position="44"/>
    </location>
</feature>
<dbReference type="SUPFAM" id="SSF81995">
    <property type="entry name" value="beta-sandwich domain of Sec23/24"/>
    <property type="match status" value="2"/>
</dbReference>
<reference evidence="11" key="1">
    <citation type="journal article" date="2013" name="Nature">
        <title>Pan genome of the phytoplankton Emiliania underpins its global distribution.</title>
        <authorList>
            <person name="Read B.A."/>
            <person name="Kegel J."/>
            <person name="Klute M.J."/>
            <person name="Kuo A."/>
            <person name="Lefebvre S.C."/>
            <person name="Maumus F."/>
            <person name="Mayer C."/>
            <person name="Miller J."/>
            <person name="Monier A."/>
            <person name="Salamov A."/>
            <person name="Young J."/>
            <person name="Aguilar M."/>
            <person name="Claverie J.M."/>
            <person name="Frickenhaus S."/>
            <person name="Gonzalez K."/>
            <person name="Herman E.K."/>
            <person name="Lin Y.C."/>
            <person name="Napier J."/>
            <person name="Ogata H."/>
            <person name="Sarno A.F."/>
            <person name="Shmutz J."/>
            <person name="Schroeder D."/>
            <person name="de Vargas C."/>
            <person name="Verret F."/>
            <person name="von Dassow P."/>
            <person name="Valentin K."/>
            <person name="Van de Peer Y."/>
            <person name="Wheeler G."/>
            <person name="Dacks J.B."/>
            <person name="Delwiche C.F."/>
            <person name="Dyhrman S.T."/>
            <person name="Glockner G."/>
            <person name="John U."/>
            <person name="Richards T."/>
            <person name="Worden A.Z."/>
            <person name="Zhang X."/>
            <person name="Grigoriev I.V."/>
            <person name="Allen A.E."/>
            <person name="Bidle K."/>
            <person name="Borodovsky M."/>
            <person name="Bowler C."/>
            <person name="Brownlee C."/>
            <person name="Cock J.M."/>
            <person name="Elias M."/>
            <person name="Gladyshev V.N."/>
            <person name="Groth M."/>
            <person name="Guda C."/>
            <person name="Hadaegh A."/>
            <person name="Iglesias-Rodriguez M.D."/>
            <person name="Jenkins J."/>
            <person name="Jones B.M."/>
            <person name="Lawson T."/>
            <person name="Leese F."/>
            <person name="Lindquist E."/>
            <person name="Lobanov A."/>
            <person name="Lomsadze A."/>
            <person name="Malik S.B."/>
            <person name="Marsh M.E."/>
            <person name="Mackinder L."/>
            <person name="Mock T."/>
            <person name="Mueller-Roeber B."/>
            <person name="Pagarete A."/>
            <person name="Parker M."/>
            <person name="Probert I."/>
            <person name="Quesneville H."/>
            <person name="Raines C."/>
            <person name="Rensing S.A."/>
            <person name="Riano-Pachon D.M."/>
            <person name="Richier S."/>
            <person name="Rokitta S."/>
            <person name="Shiraiwa Y."/>
            <person name="Soanes D.M."/>
            <person name="van der Giezen M."/>
            <person name="Wahlund T.M."/>
            <person name="Williams B."/>
            <person name="Wilson W."/>
            <person name="Wolfe G."/>
            <person name="Wurch L.L."/>
        </authorList>
    </citation>
    <scope>NUCLEOTIDE SEQUENCE</scope>
</reference>
<dbReference type="InterPro" id="IPR012990">
    <property type="entry name" value="Beta-sandwich_Sec23_24"/>
</dbReference>
<evidence type="ECO:0000313" key="11">
    <source>
        <dbReference type="Proteomes" id="UP000013827"/>
    </source>
</evidence>
<feature type="domain" description="Sec23/Sec24 trunk" evidence="7">
    <location>
        <begin position="385"/>
        <end position="456"/>
    </location>
</feature>
<proteinExistence type="predicted"/>
<keyword evidence="11" id="KW-1185">Reference proteome</keyword>
<dbReference type="AlphaFoldDB" id="A0A0D3K2M9"/>
<dbReference type="HOGENOM" id="CLU_294484_0_0_1"/>
<dbReference type="GO" id="GO:0006886">
    <property type="term" value="P:intracellular protein transport"/>
    <property type="evidence" value="ECO:0007669"/>
    <property type="project" value="InterPro"/>
</dbReference>
<feature type="domain" description="Sec23/Sec24 beta-sandwich" evidence="9">
    <location>
        <begin position="636"/>
        <end position="718"/>
    </location>
</feature>
<dbReference type="Pfam" id="PF00626">
    <property type="entry name" value="Gelsolin"/>
    <property type="match status" value="1"/>
</dbReference>
<evidence type="ECO:0000259" key="8">
    <source>
        <dbReference type="Pfam" id="PF04815"/>
    </source>
</evidence>
<dbReference type="GO" id="GO:0030127">
    <property type="term" value="C:COPII vesicle coat"/>
    <property type="evidence" value="ECO:0007669"/>
    <property type="project" value="InterPro"/>
</dbReference>
<dbReference type="Gene3D" id="1.20.120.730">
    <property type="entry name" value="Sec23/Sec24 helical domain"/>
    <property type="match status" value="2"/>
</dbReference>
<dbReference type="InterPro" id="IPR036465">
    <property type="entry name" value="vWFA_dom_sf"/>
</dbReference>
<dbReference type="EnsemblProtists" id="EOD30014">
    <property type="protein sequence ID" value="EOD30014"/>
    <property type="gene ID" value="EMIHUDRAFT_462900"/>
</dbReference>
<evidence type="ECO:0000259" key="9">
    <source>
        <dbReference type="Pfam" id="PF08033"/>
    </source>
</evidence>
<dbReference type="SUPFAM" id="SSF81811">
    <property type="entry name" value="Helical domain of Sec23/24"/>
    <property type="match status" value="1"/>
</dbReference>
<evidence type="ECO:0000313" key="10">
    <source>
        <dbReference type="EnsemblProtists" id="EOD30014"/>
    </source>
</evidence>
<protein>
    <submittedName>
        <fullName evidence="10">Uncharacterized protein</fullName>
    </submittedName>
</protein>
<sequence>MGAAAPLVGGTPRGLRPPGPPGPAGSGVPPSRAQAPQQPLMMQPGRPPPPGGAPNGGPPPPRPGMPAAGGSVISPAELQRPTPEELAEPMRLDTRGDSGRQRGQCPPKYMRMTTNALPNSPATKGKAALPLGAGRLVPYLQSTEPGAIIKPMARDDAAPVAVVNFGAAAAPRASSFEDPPRRDLTARVGASIRKQHISPPSARPRQSLASVVGEPSQLLATALEARAFMQQREAILQLARRQQLLIQELERLRRSKGDFDQPLAETFRALTVSSGPGGGSVISPAELQRPTPEELAEPMRLDTRGDSGRQRGQCPPKYMRMTTNALPNSPATKGKAALPLGAGRLVPYLQSTEPGAIIKPMARDDAAPVAVVNFGAAAAPRCHEVSYAAVSSGMLRCVAATLAHTIDHLPGGERTQVGVITYDSTLHFYNLHGSTPQMLVVPELDEPFCPMPGEALAAYTVAQHVGGKVSLFSATRPTVGDGERDPIPPPLTESYPTPVPVPVPVPNPLLPPKGKLLNREGAGGAANGKGAEGGGLLAPACDFYKTLARIARYGEIWRDMARYSEIWRDISPASPAVDCSKQQLCIDVWACHSAYADLATLALLARHTGGSASGVMLPVGERLSRALQHSLTREQGLEAVMRVRASRGLRIAAFYGHFFIRGVDLLALPNVARGRDLGRVDEDKSFAVEIAHEENEIGASTACLQAALLYTTTSGERTTAGPPARVSTREPAAFDSAGERRIRVLTLELPVTSALNSIFDSADVDACVSLTARLAAEATLSASPLTGAEKLQNACLEALRAYRSLCPPHAKTTAALLLPENLRLLPLYTLAAMKAALYASPAEARADERAALIATIANASATEATVLAHPRLFQAYPPLEKGPNGLPAPLPLSAQSVQTNVAYLLDDGEPLHLWLGRDVSGARAQLSLWFGRDVPSEMLQAAFGWPSLQGVDLATLRLLPPNTSPVAAEIHALVDAARVGRPAGWTPLRVLVQGTSDAPFVRALIEDQTKQMMSYPEFLLHCHRYILSKA</sequence>
<keyword evidence="4" id="KW-0472">Membrane</keyword>
<feature type="domain" description="Gelsolin-like" evidence="6">
    <location>
        <begin position="886"/>
        <end position="920"/>
    </location>
</feature>
<keyword evidence="3" id="KW-0813">Transport</keyword>
<organism evidence="10 11">
    <name type="scientific">Emiliania huxleyi (strain CCMP1516)</name>
    <dbReference type="NCBI Taxonomy" id="280463"/>
    <lineage>
        <taxon>Eukaryota</taxon>
        <taxon>Haptista</taxon>
        <taxon>Haptophyta</taxon>
        <taxon>Prymnesiophyceae</taxon>
        <taxon>Isochrysidales</taxon>
        <taxon>Noelaerhabdaceae</taxon>
        <taxon>Emiliania</taxon>
    </lineage>
</organism>
<dbReference type="KEGG" id="ehx:EMIHUDRAFT_462900"/>
<evidence type="ECO:0000256" key="3">
    <source>
        <dbReference type="ARBA" id="ARBA00022892"/>
    </source>
</evidence>
<dbReference type="PaxDb" id="2903-EOD30014"/>
<comment type="subcellular location">
    <subcellularLocation>
        <location evidence="1">Endoplasmic reticulum membrane</location>
    </subcellularLocation>
</comment>
<accession>A0A0D3K2M9</accession>
<dbReference type="Proteomes" id="UP000013827">
    <property type="component" value="Unassembled WGS sequence"/>
</dbReference>
<evidence type="ECO:0000256" key="1">
    <source>
        <dbReference type="ARBA" id="ARBA00004586"/>
    </source>
</evidence>
<dbReference type="InterPro" id="IPR029006">
    <property type="entry name" value="ADF-H/Gelsolin-like_dom_sf"/>
</dbReference>
<feature type="region of interest" description="Disordered" evidence="5">
    <location>
        <begin position="274"/>
        <end position="293"/>
    </location>
</feature>
<dbReference type="InterPro" id="IPR006900">
    <property type="entry name" value="Sec23/24_helical_dom"/>
</dbReference>
<dbReference type="GO" id="GO:0090110">
    <property type="term" value="P:COPII-coated vesicle cargo loading"/>
    <property type="evidence" value="ECO:0007669"/>
    <property type="project" value="TreeGrafter"/>
</dbReference>
<dbReference type="InterPro" id="IPR006896">
    <property type="entry name" value="Sec23/24_trunk_dom"/>
</dbReference>
<dbReference type="RefSeq" id="XP_005782443.1">
    <property type="nucleotide sequence ID" value="XM_005782386.1"/>
</dbReference>
<dbReference type="Gene3D" id="2.60.40.1670">
    <property type="entry name" value="beta-sandwich domain of Sec23/24"/>
    <property type="match status" value="1"/>
</dbReference>
<dbReference type="Pfam" id="PF04815">
    <property type="entry name" value="Sec23_helical"/>
    <property type="match status" value="1"/>
</dbReference>
<evidence type="ECO:0000259" key="6">
    <source>
        <dbReference type="Pfam" id="PF00626"/>
    </source>
</evidence>
<dbReference type="PANTHER" id="PTHR13803:SF39">
    <property type="entry name" value="SECRETORY 24AB, ISOFORM A"/>
    <property type="match status" value="1"/>
</dbReference>
<dbReference type="Pfam" id="PF04811">
    <property type="entry name" value="Sec23_trunk"/>
    <property type="match status" value="1"/>
</dbReference>
<dbReference type="InterPro" id="IPR007123">
    <property type="entry name" value="Gelsolin-like_dom"/>
</dbReference>
<feature type="compositionally biased region" description="Pro residues" evidence="5">
    <location>
        <begin position="45"/>
        <end position="64"/>
    </location>
</feature>
<evidence type="ECO:0000259" key="7">
    <source>
        <dbReference type="Pfam" id="PF04811"/>
    </source>
</evidence>